<name>A0A1I7DUJ7_9HYPH</name>
<dbReference type="EMBL" id="FPBD01000011">
    <property type="protein sequence ID" value="SFU15325.1"/>
    <property type="molecule type" value="Genomic_DNA"/>
</dbReference>
<protein>
    <submittedName>
        <fullName evidence="1">Uncharacterized protein</fullName>
    </submittedName>
</protein>
<organism evidence="1 2">
    <name type="scientific">Pseudovibrio denitrificans</name>
    <dbReference type="NCBI Taxonomy" id="258256"/>
    <lineage>
        <taxon>Bacteria</taxon>
        <taxon>Pseudomonadati</taxon>
        <taxon>Pseudomonadota</taxon>
        <taxon>Alphaproteobacteria</taxon>
        <taxon>Hyphomicrobiales</taxon>
        <taxon>Stappiaceae</taxon>
        <taxon>Pseudovibrio</taxon>
    </lineage>
</organism>
<sequence length="445" mass="48809">MRHPDPSVQWFARKLARVKSDIGQVKVTKGPGTTRSVGHLVVTRNSEHTVPHFWGLNDAMGMKEGDHVTFSNQFEVFLSRSGIQLAALASAQEPSPPSKSIILVEVEDPDQPDLTSGRYFNIIAAPGHELADFRNDTVFVAGILGRALGVNRDGYNELVENAFAGGSAVQFYSFRDLVDAATQKLIGLLKPLVDKLAKVFQDGTMPAELWDPDLMPKDFQKLISQLGVQLDSAIADKLKALEAIPRLAVVEEIRGWIGAGAISSFLDQLARIEDLWNDTLDFLTDAVVFVREAIPKSEDVIGTTIGYLCGLWDGVIQAAAGIFETVSLGLVLLKASIAARQNTAETAQFVTEAFDEIIQILSRIKWRKVWHMIEKDIWPLMSKFFDAAADSLAHTVTRSPATVGYYTGYMVYNIAETFFPPLKANGLARAIKAADLTAAFSRKLS</sequence>
<reference evidence="2" key="1">
    <citation type="submission" date="2016-10" db="EMBL/GenBank/DDBJ databases">
        <authorList>
            <person name="Varghese N."/>
            <person name="Submissions S."/>
        </authorList>
    </citation>
    <scope>NUCLEOTIDE SEQUENCE [LARGE SCALE GENOMIC DNA]</scope>
    <source>
        <strain evidence="2">DSM 17465</strain>
    </source>
</reference>
<proteinExistence type="predicted"/>
<keyword evidence="2" id="KW-1185">Reference proteome</keyword>
<dbReference type="Proteomes" id="UP000183371">
    <property type="component" value="Unassembled WGS sequence"/>
</dbReference>
<accession>A0A1I7DUJ7</accession>
<evidence type="ECO:0000313" key="1">
    <source>
        <dbReference type="EMBL" id="SFU15325.1"/>
    </source>
</evidence>
<dbReference type="AlphaFoldDB" id="A0A1I7DUJ7"/>
<gene>
    <name evidence="1" type="ORF">SAMN05444141_1113</name>
</gene>
<dbReference type="RefSeq" id="WP_143111120.1">
    <property type="nucleotide sequence ID" value="NZ_FPBD01000011.1"/>
</dbReference>
<evidence type="ECO:0000313" key="2">
    <source>
        <dbReference type="Proteomes" id="UP000183371"/>
    </source>
</evidence>